<keyword evidence="8 10" id="KW-0472">Membrane</keyword>
<dbReference type="Pfam" id="PF01794">
    <property type="entry name" value="Ferric_reduct"/>
    <property type="match status" value="1"/>
</dbReference>
<feature type="compositionally biased region" description="Basic residues" evidence="9">
    <location>
        <begin position="984"/>
        <end position="993"/>
    </location>
</feature>
<evidence type="ECO:0000256" key="8">
    <source>
        <dbReference type="ARBA" id="ARBA00023136"/>
    </source>
</evidence>
<feature type="domain" description="Ferric reductase NAD binding" evidence="13">
    <location>
        <begin position="539"/>
        <end position="677"/>
    </location>
</feature>
<feature type="domain" description="Glycosyl hydrolase family 32 C-terminal" evidence="14">
    <location>
        <begin position="890"/>
        <end position="1020"/>
    </location>
</feature>
<dbReference type="Pfam" id="PF08244">
    <property type="entry name" value="Glyco_hydro_32C"/>
    <property type="match status" value="1"/>
</dbReference>
<sequence>MHLCIITLVAFTGLVHCWGGLSASSLDEYCFYSIYESLSTLTWSGPYSQNAACNNLVQVSSIYTSTKLYCSDEELYAGLAKDQALPKSTRLSWSVMGYWGGILLVGILHRLWASSQHVLQGGDRGDVERKREQQLSDKAGIRNRLSFYWKAYIAVPAALGSYHQRRFLGCSIPNRPEILVVVGFWIMCIILNFGFHDIFIPNVTMPTISQQAWKYVAQRTSMFAYACLPWVWLFAGRNNIFIWATGWSFSTFNVFHRHLSRLTAIFAFVHAISYTVLDTIYGPYYEEGLHVLWFKFGIIGAIMMGLLCGLSIPYIRTKCYELFLVGHILFAVILLVAVFQCVLLCSLPVHDFGRCEAGLQEITDILPFSELSITPISGQWLPYGALIGSCASYASYIATSASLPMDVCKEPQQCWRGWENHPFTVGAYTAPSPTSPLTSSSNTQQGPHYMTGALNEKNPFISTTTEIFTQGTQSSTTDPALGTLAFWIRPYNGWTKRLKDQCLSSLSSDDSAENGCYQTSIPISLEGPYGHTLPLHHYGTVLMIVGGTGIATAVSYIHDHVSRLSKTGSRVSGDTKTQTSNLTLVWACRGHEFMEQLCGRELAGALELEGFTGRFHCTKGCNSHCAADDKNGELRIERGRPNIENIIHGAATEAQIARHKMAVLTCGSPHMSDEVRRIDAVIWLGLDVTAFRDPYVFQNKDLDDTVGSGSGTWYAVISGGVHDVEPVCFSIETRDRDMRIGSTLENGGVSLLTRPGATVTGLNVWGYNFETFITLGVEGSYVPITESVTSMHGMLWASGNISKPDGGNVTFEPTMAGVLDWGPFSYAAAGKVLPATSQASEKSGAPDRFISYVWLTGDVFGGVTGFPSEQQGWQNTLLLSAPPFRETYKAMTNKTSFTEPKRTLSEAGAVPFEQSPTPKFFVLNAQLSFSKSACDSGVQAGFKVLSSELESTTIYYQFSNEYIVIDRNKSDKQEERKKKDAHREHGRNRHNVKHNAFAAEDESHIEALDLTIVVDNAVLEYRLS</sequence>
<dbReference type="SUPFAM" id="SSF75005">
    <property type="entry name" value="Arabinanase/levansucrase/invertase"/>
    <property type="match status" value="1"/>
</dbReference>
<evidence type="ECO:0000259" key="12">
    <source>
        <dbReference type="Pfam" id="PF01794"/>
    </source>
</evidence>
<dbReference type="GO" id="GO:0006826">
    <property type="term" value="P:iron ion transport"/>
    <property type="evidence" value="ECO:0007669"/>
    <property type="project" value="TreeGrafter"/>
</dbReference>
<dbReference type="InterPro" id="IPR039261">
    <property type="entry name" value="FNR_nucleotide-bd"/>
</dbReference>
<dbReference type="Gene3D" id="2.115.10.20">
    <property type="entry name" value="Glycosyl hydrolase domain, family 43"/>
    <property type="match status" value="1"/>
</dbReference>
<comment type="subcellular location">
    <subcellularLocation>
        <location evidence="1">Membrane</location>
        <topology evidence="1">Multi-pass membrane protein</topology>
    </subcellularLocation>
</comment>
<proteinExistence type="predicted"/>
<feature type="region of interest" description="Disordered" evidence="9">
    <location>
        <begin position="969"/>
        <end position="994"/>
    </location>
</feature>
<dbReference type="CDD" id="cd06186">
    <property type="entry name" value="NOX_Duox_like_FAD_NADP"/>
    <property type="match status" value="1"/>
</dbReference>
<dbReference type="PANTHER" id="PTHR32361">
    <property type="entry name" value="FERRIC/CUPRIC REDUCTASE TRANSMEMBRANE COMPONENT"/>
    <property type="match status" value="1"/>
</dbReference>
<evidence type="ECO:0000259" key="14">
    <source>
        <dbReference type="Pfam" id="PF08244"/>
    </source>
</evidence>
<keyword evidence="5 10" id="KW-1133">Transmembrane helix</keyword>
<feature type="transmembrane region" description="Helical" evidence="10">
    <location>
        <begin position="216"/>
        <end position="234"/>
    </location>
</feature>
<evidence type="ECO:0000256" key="4">
    <source>
        <dbReference type="ARBA" id="ARBA00022729"/>
    </source>
</evidence>
<evidence type="ECO:0000313" key="16">
    <source>
        <dbReference type="Proteomes" id="UP000325433"/>
    </source>
</evidence>
<dbReference type="GO" id="GO:0000293">
    <property type="term" value="F:ferric-chelate reductase activity"/>
    <property type="evidence" value="ECO:0007669"/>
    <property type="project" value="UniProtKB-ARBA"/>
</dbReference>
<dbReference type="InterPro" id="IPR023296">
    <property type="entry name" value="Glyco_hydro_beta-prop_sf"/>
</dbReference>
<feature type="chain" id="PRO_5024788925" evidence="11">
    <location>
        <begin position="18"/>
        <end position="1024"/>
    </location>
</feature>
<keyword evidence="4 11" id="KW-0732">Signal</keyword>
<keyword evidence="6" id="KW-0560">Oxidoreductase</keyword>
<dbReference type="GO" id="GO:0005886">
    <property type="term" value="C:plasma membrane"/>
    <property type="evidence" value="ECO:0007669"/>
    <property type="project" value="TreeGrafter"/>
</dbReference>
<dbReference type="SMART" id="SM00640">
    <property type="entry name" value="Glyco_32"/>
    <property type="match status" value="1"/>
</dbReference>
<dbReference type="AlphaFoldDB" id="A0A5N6VZW9"/>
<evidence type="ECO:0000256" key="10">
    <source>
        <dbReference type="SAM" id="Phobius"/>
    </source>
</evidence>
<evidence type="ECO:0000313" key="15">
    <source>
        <dbReference type="EMBL" id="KAE8314075.1"/>
    </source>
</evidence>
<dbReference type="InterPro" id="IPR013130">
    <property type="entry name" value="Fe3_Rdtase_TM_dom"/>
</dbReference>
<evidence type="ECO:0000256" key="2">
    <source>
        <dbReference type="ARBA" id="ARBA00022448"/>
    </source>
</evidence>
<evidence type="ECO:0000256" key="9">
    <source>
        <dbReference type="SAM" id="MobiDB-lite"/>
    </source>
</evidence>
<dbReference type="GO" id="GO:0004553">
    <property type="term" value="F:hydrolase activity, hydrolyzing O-glycosyl compounds"/>
    <property type="evidence" value="ECO:0007669"/>
    <property type="project" value="InterPro"/>
</dbReference>
<dbReference type="InterPro" id="IPR013189">
    <property type="entry name" value="Glyco_hydro_32_C"/>
</dbReference>
<dbReference type="GO" id="GO:0006879">
    <property type="term" value="P:intracellular iron ion homeostasis"/>
    <property type="evidence" value="ECO:0007669"/>
    <property type="project" value="TreeGrafter"/>
</dbReference>
<accession>A0A5N6VZW9</accession>
<dbReference type="EMBL" id="ML738321">
    <property type="protein sequence ID" value="KAE8314075.1"/>
    <property type="molecule type" value="Genomic_DNA"/>
</dbReference>
<dbReference type="Pfam" id="PF08030">
    <property type="entry name" value="NAD_binding_6"/>
    <property type="match status" value="1"/>
</dbReference>
<dbReference type="GO" id="GO:0005975">
    <property type="term" value="P:carbohydrate metabolic process"/>
    <property type="evidence" value="ECO:0007669"/>
    <property type="project" value="InterPro"/>
</dbReference>
<reference evidence="16" key="1">
    <citation type="submission" date="2019-04" db="EMBL/GenBank/DDBJ databases">
        <title>Friends and foes A comparative genomics studyof 23 Aspergillus species from section Flavi.</title>
        <authorList>
            <consortium name="DOE Joint Genome Institute"/>
            <person name="Kjaerbolling I."/>
            <person name="Vesth T."/>
            <person name="Frisvad J.C."/>
            <person name="Nybo J.L."/>
            <person name="Theobald S."/>
            <person name="Kildgaard S."/>
            <person name="Isbrandt T."/>
            <person name="Kuo A."/>
            <person name="Sato A."/>
            <person name="Lyhne E.K."/>
            <person name="Kogle M.E."/>
            <person name="Wiebenga A."/>
            <person name="Kun R.S."/>
            <person name="Lubbers R.J."/>
            <person name="Makela M.R."/>
            <person name="Barry K."/>
            <person name="Chovatia M."/>
            <person name="Clum A."/>
            <person name="Daum C."/>
            <person name="Haridas S."/>
            <person name="He G."/>
            <person name="LaButti K."/>
            <person name="Lipzen A."/>
            <person name="Mondo S."/>
            <person name="Riley R."/>
            <person name="Salamov A."/>
            <person name="Simmons B.A."/>
            <person name="Magnuson J.K."/>
            <person name="Henrissat B."/>
            <person name="Mortensen U.H."/>
            <person name="Larsen T.O."/>
            <person name="Devries R.P."/>
            <person name="Grigoriev I.V."/>
            <person name="Machida M."/>
            <person name="Baker S.E."/>
            <person name="Andersen M.R."/>
        </authorList>
    </citation>
    <scope>NUCLEOTIDE SEQUENCE [LARGE SCALE GENOMIC DNA]</scope>
    <source>
        <strain evidence="16">CBS 130015</strain>
    </source>
</reference>
<feature type="transmembrane region" description="Helical" evidence="10">
    <location>
        <begin position="178"/>
        <end position="195"/>
    </location>
</feature>
<evidence type="ECO:0000256" key="1">
    <source>
        <dbReference type="ARBA" id="ARBA00004141"/>
    </source>
</evidence>
<evidence type="ECO:0000256" key="3">
    <source>
        <dbReference type="ARBA" id="ARBA00022692"/>
    </source>
</evidence>
<keyword evidence="3 10" id="KW-0812">Transmembrane</keyword>
<protein>
    <submittedName>
        <fullName evidence="15">Ferric reductase like transmembrane component-domain-containing protein</fullName>
    </submittedName>
</protein>
<dbReference type="PANTHER" id="PTHR32361:SF9">
    <property type="entry name" value="FERRIC REDUCTASE TRANSMEMBRANE COMPONENT 3-RELATED"/>
    <property type="match status" value="1"/>
</dbReference>
<evidence type="ECO:0000256" key="5">
    <source>
        <dbReference type="ARBA" id="ARBA00022989"/>
    </source>
</evidence>
<evidence type="ECO:0000256" key="6">
    <source>
        <dbReference type="ARBA" id="ARBA00023002"/>
    </source>
</evidence>
<feature type="transmembrane region" description="Helical" evidence="10">
    <location>
        <begin position="322"/>
        <end position="349"/>
    </location>
</feature>
<feature type="domain" description="Ferric oxidoreductase" evidence="12">
    <location>
        <begin position="221"/>
        <end position="338"/>
    </location>
</feature>
<dbReference type="Proteomes" id="UP000325433">
    <property type="component" value="Unassembled WGS sequence"/>
</dbReference>
<dbReference type="InterPro" id="IPR013121">
    <property type="entry name" value="Fe_red_NAD-bd_6"/>
</dbReference>
<evidence type="ECO:0000256" key="11">
    <source>
        <dbReference type="SAM" id="SignalP"/>
    </source>
</evidence>
<feature type="transmembrane region" description="Helical" evidence="10">
    <location>
        <begin position="293"/>
        <end position="315"/>
    </location>
</feature>
<keyword evidence="16" id="KW-1185">Reference proteome</keyword>
<dbReference type="InterPro" id="IPR051410">
    <property type="entry name" value="Ferric/Cupric_Reductase"/>
</dbReference>
<name>A0A5N6VZW9_9EURO</name>
<dbReference type="GO" id="GO:0015677">
    <property type="term" value="P:copper ion import"/>
    <property type="evidence" value="ECO:0007669"/>
    <property type="project" value="TreeGrafter"/>
</dbReference>
<dbReference type="SUPFAM" id="SSF52343">
    <property type="entry name" value="Ferredoxin reductase-like, C-terminal NADP-linked domain"/>
    <property type="match status" value="1"/>
</dbReference>
<organism evidence="15 16">
    <name type="scientific">Aspergillus transmontanensis</name>
    <dbReference type="NCBI Taxonomy" id="1034304"/>
    <lineage>
        <taxon>Eukaryota</taxon>
        <taxon>Fungi</taxon>
        <taxon>Dikarya</taxon>
        <taxon>Ascomycota</taxon>
        <taxon>Pezizomycotina</taxon>
        <taxon>Eurotiomycetes</taxon>
        <taxon>Eurotiomycetidae</taxon>
        <taxon>Eurotiales</taxon>
        <taxon>Aspergillaceae</taxon>
        <taxon>Aspergillus</taxon>
        <taxon>Aspergillus subgen. Circumdati</taxon>
    </lineage>
</organism>
<feature type="transmembrane region" description="Helical" evidence="10">
    <location>
        <begin position="262"/>
        <end position="281"/>
    </location>
</feature>
<keyword evidence="7" id="KW-0406">Ion transport</keyword>
<feature type="compositionally biased region" description="Basic and acidic residues" evidence="9">
    <location>
        <begin position="969"/>
        <end position="983"/>
    </location>
</feature>
<keyword evidence="2" id="KW-0813">Transport</keyword>
<evidence type="ECO:0000259" key="13">
    <source>
        <dbReference type="Pfam" id="PF08030"/>
    </source>
</evidence>
<evidence type="ECO:0000256" key="7">
    <source>
        <dbReference type="ARBA" id="ARBA00023065"/>
    </source>
</evidence>
<dbReference type="Gene3D" id="2.60.120.560">
    <property type="entry name" value="Exo-inulinase, domain 1"/>
    <property type="match status" value="1"/>
</dbReference>
<feature type="signal peptide" evidence="11">
    <location>
        <begin position="1"/>
        <end position="17"/>
    </location>
</feature>
<dbReference type="InterPro" id="IPR001362">
    <property type="entry name" value="Glyco_hydro_32"/>
</dbReference>
<dbReference type="Gene3D" id="3.40.50.80">
    <property type="entry name" value="Nucleotide-binding domain of ferredoxin-NADP reductase (FNR) module"/>
    <property type="match status" value="1"/>
</dbReference>
<gene>
    <name evidence="15" type="ORF">BDV41DRAFT_587761</name>
</gene>